<dbReference type="Pfam" id="PF00069">
    <property type="entry name" value="Pkinase"/>
    <property type="match status" value="1"/>
</dbReference>
<dbReference type="PROSITE" id="PS00108">
    <property type="entry name" value="PROTEIN_KINASE_ST"/>
    <property type="match status" value="1"/>
</dbReference>
<dbReference type="AlphaFoldDB" id="A0A3N6P505"/>
<dbReference type="Gene3D" id="3.30.200.20">
    <property type="entry name" value="Phosphorylase Kinase, domain 1"/>
    <property type="match status" value="1"/>
</dbReference>
<sequence length="603" mass="66932">MNILRNLQGDKYTLEQELGRGGFGITIKATHNYLGQPVVIKTLNESLRQHPNFEEFQRKFQDEARRLALCVHPNIVRVSDFFVEDGQPYMVMDYIPGTTLAEVIYSGQPLPEAIAVHYIRQVGNALMVVHQNNLLHRDVKPQNIMLRQGTKDVILIDFGIAREFIAGKTQVHTNLVSDGYAPPEQYFVQGKRTAATDVYGLAATLYTLLTARLPIAAMNRAQQEMPTPRELQPQLSGTVNQAVLKGMAMDIQYRPATVEEWLKDLSNSSTTDLHSTIQVVPQQHPAHNVGNGKIATTNIPPIQRPKGILMWGILGSIATLTVGTLAAIVLNSQPPETPPIVQTPTPSPTVRPSDIAQTPISKPTTTPTPSPQPNDMEQLPNFTPTPSPSPSPSPVPAIVRPTPTPSPPVEKPTPIPPTVERTPTLTPTPTPTPVQPPQDSGPEIPIDLILPDNIPSDPIDNSTIRDRLPIIRGLPPGTLESKVIELLGKPTTVKERGYWPNTRAVIYDLLPNQITLGYIYDRDSRRLRQTELSVADGIDDLMVRTAFISMLNWRITPEIKQGLQDVRNRKINRYEFKTGNLEGLIERSRNDLVYIGVWEDDLH</sequence>
<keyword evidence="9" id="KW-1185">Reference proteome</keyword>
<dbReference type="InterPro" id="IPR000719">
    <property type="entry name" value="Prot_kinase_dom"/>
</dbReference>
<feature type="compositionally biased region" description="Polar residues" evidence="6">
    <location>
        <begin position="333"/>
        <end position="350"/>
    </location>
</feature>
<evidence type="ECO:0000313" key="9">
    <source>
        <dbReference type="Proteomes" id="UP000269154"/>
    </source>
</evidence>
<dbReference type="OrthoDB" id="581647at2"/>
<dbReference type="PROSITE" id="PS00107">
    <property type="entry name" value="PROTEIN_KINASE_ATP"/>
    <property type="match status" value="1"/>
</dbReference>
<feature type="domain" description="Protein kinase" evidence="7">
    <location>
        <begin position="12"/>
        <end position="277"/>
    </location>
</feature>
<feature type="region of interest" description="Disordered" evidence="6">
    <location>
        <begin position="333"/>
        <end position="462"/>
    </location>
</feature>
<evidence type="ECO:0000256" key="5">
    <source>
        <dbReference type="PROSITE-ProRule" id="PRU10141"/>
    </source>
</evidence>
<dbReference type="Proteomes" id="UP000269154">
    <property type="component" value="Unassembled WGS sequence"/>
</dbReference>
<keyword evidence="4 5" id="KW-0067">ATP-binding</keyword>
<feature type="compositionally biased region" description="Low complexity" evidence="6">
    <location>
        <begin position="444"/>
        <end position="462"/>
    </location>
</feature>
<feature type="compositionally biased region" description="Pro residues" evidence="6">
    <location>
        <begin position="383"/>
        <end position="395"/>
    </location>
</feature>
<dbReference type="InterPro" id="IPR011009">
    <property type="entry name" value="Kinase-like_dom_sf"/>
</dbReference>
<accession>A0A3N6P505</accession>
<reference evidence="8 9" key="1">
    <citation type="journal article" date="2018" name="ACS Chem. Biol.">
        <title>Ketoreductase domain dysfunction expands chemodiversity: malyngamide biosynthesis in the cyanobacterium Okeania hirsuta.</title>
        <authorList>
            <person name="Moss N.A."/>
            <person name="Leao T."/>
            <person name="Rankin M."/>
            <person name="McCullough T.M."/>
            <person name="Qu P."/>
            <person name="Korobeynikov A."/>
            <person name="Smith J.L."/>
            <person name="Gerwick L."/>
            <person name="Gerwick W.H."/>
        </authorList>
    </citation>
    <scope>NUCLEOTIDE SEQUENCE [LARGE SCALE GENOMIC DNA]</scope>
    <source>
        <strain evidence="8 9">PAB10Feb10-1</strain>
    </source>
</reference>
<evidence type="ECO:0000256" key="6">
    <source>
        <dbReference type="SAM" id="MobiDB-lite"/>
    </source>
</evidence>
<keyword evidence="2 5" id="KW-0547">Nucleotide-binding</keyword>
<dbReference type="Gene3D" id="1.10.510.10">
    <property type="entry name" value="Transferase(Phosphotransferase) domain 1"/>
    <property type="match status" value="1"/>
</dbReference>
<evidence type="ECO:0000256" key="1">
    <source>
        <dbReference type="ARBA" id="ARBA00022679"/>
    </source>
</evidence>
<feature type="compositionally biased region" description="Pro residues" evidence="6">
    <location>
        <begin position="402"/>
        <end position="417"/>
    </location>
</feature>
<dbReference type="PANTHER" id="PTHR43289">
    <property type="entry name" value="MITOGEN-ACTIVATED PROTEIN KINASE KINASE KINASE 20-RELATED"/>
    <property type="match status" value="1"/>
</dbReference>
<evidence type="ECO:0000256" key="2">
    <source>
        <dbReference type="ARBA" id="ARBA00022741"/>
    </source>
</evidence>
<dbReference type="GO" id="GO:0005524">
    <property type="term" value="F:ATP binding"/>
    <property type="evidence" value="ECO:0007669"/>
    <property type="project" value="UniProtKB-UniRule"/>
</dbReference>
<dbReference type="PANTHER" id="PTHR43289:SF34">
    <property type="entry name" value="SERINE_THREONINE-PROTEIN KINASE YBDM-RELATED"/>
    <property type="match status" value="1"/>
</dbReference>
<feature type="binding site" evidence="5">
    <location>
        <position position="41"/>
    </location>
    <ligand>
        <name>ATP</name>
        <dbReference type="ChEBI" id="CHEBI:30616"/>
    </ligand>
</feature>
<dbReference type="InterPro" id="IPR008271">
    <property type="entry name" value="Ser/Thr_kinase_AS"/>
</dbReference>
<protein>
    <submittedName>
        <fullName evidence="8">Serine/threonine protein kinase</fullName>
    </submittedName>
</protein>
<dbReference type="SMART" id="SM00220">
    <property type="entry name" value="S_TKc"/>
    <property type="match status" value="1"/>
</dbReference>
<dbReference type="CDD" id="cd14014">
    <property type="entry name" value="STKc_PknB_like"/>
    <property type="match status" value="1"/>
</dbReference>
<evidence type="ECO:0000259" key="7">
    <source>
        <dbReference type="PROSITE" id="PS50011"/>
    </source>
</evidence>
<keyword evidence="3 8" id="KW-0418">Kinase</keyword>
<evidence type="ECO:0000256" key="3">
    <source>
        <dbReference type="ARBA" id="ARBA00022777"/>
    </source>
</evidence>
<feature type="compositionally biased region" description="Pro residues" evidence="6">
    <location>
        <begin position="426"/>
        <end position="436"/>
    </location>
</feature>
<keyword evidence="1" id="KW-0808">Transferase</keyword>
<comment type="caution">
    <text evidence="8">The sequence shown here is derived from an EMBL/GenBank/DDBJ whole genome shotgun (WGS) entry which is preliminary data.</text>
</comment>
<dbReference type="PROSITE" id="PS50011">
    <property type="entry name" value="PROTEIN_KINASE_DOM"/>
    <property type="match status" value="1"/>
</dbReference>
<dbReference type="EMBL" id="RCBY01000149">
    <property type="protein sequence ID" value="RQH32878.1"/>
    <property type="molecule type" value="Genomic_DNA"/>
</dbReference>
<name>A0A3N6P505_9CYAN</name>
<dbReference type="SUPFAM" id="SSF56112">
    <property type="entry name" value="Protein kinase-like (PK-like)"/>
    <property type="match status" value="1"/>
</dbReference>
<keyword evidence="8" id="KW-0723">Serine/threonine-protein kinase</keyword>
<organism evidence="8 9">
    <name type="scientific">Okeania hirsuta</name>
    <dbReference type="NCBI Taxonomy" id="1458930"/>
    <lineage>
        <taxon>Bacteria</taxon>
        <taxon>Bacillati</taxon>
        <taxon>Cyanobacteriota</taxon>
        <taxon>Cyanophyceae</taxon>
        <taxon>Oscillatoriophycideae</taxon>
        <taxon>Oscillatoriales</taxon>
        <taxon>Microcoleaceae</taxon>
        <taxon>Okeania</taxon>
    </lineage>
</organism>
<dbReference type="InterPro" id="IPR017441">
    <property type="entry name" value="Protein_kinase_ATP_BS"/>
</dbReference>
<dbReference type="RefSeq" id="WP_124155186.1">
    <property type="nucleotide sequence ID" value="NZ_CAWOLW010000056.1"/>
</dbReference>
<proteinExistence type="predicted"/>
<dbReference type="PRINTS" id="PR01217">
    <property type="entry name" value="PRICHEXTENSN"/>
</dbReference>
<gene>
    <name evidence="8" type="ORF">D5R40_21970</name>
</gene>
<evidence type="ECO:0000313" key="8">
    <source>
        <dbReference type="EMBL" id="RQH32878.1"/>
    </source>
</evidence>
<evidence type="ECO:0000256" key="4">
    <source>
        <dbReference type="ARBA" id="ARBA00022840"/>
    </source>
</evidence>
<dbReference type="GO" id="GO:0004674">
    <property type="term" value="F:protein serine/threonine kinase activity"/>
    <property type="evidence" value="ECO:0007669"/>
    <property type="project" value="UniProtKB-KW"/>
</dbReference>